<accession>A0AAD1YDZ8</accession>
<dbReference type="CDD" id="cd01748">
    <property type="entry name" value="GATase1_IGP_Synthase"/>
    <property type="match status" value="1"/>
</dbReference>
<dbReference type="GO" id="GO:0004359">
    <property type="term" value="F:glutaminase activity"/>
    <property type="evidence" value="ECO:0007669"/>
    <property type="project" value="UniProtKB-EC"/>
</dbReference>
<evidence type="ECO:0000256" key="6">
    <source>
        <dbReference type="ARBA" id="ARBA00023102"/>
    </source>
</evidence>
<evidence type="ECO:0000313" key="13">
    <source>
        <dbReference type="EMBL" id="CAI3560241.1"/>
    </source>
</evidence>
<evidence type="ECO:0000256" key="3">
    <source>
        <dbReference type="ARBA" id="ARBA00022605"/>
    </source>
</evidence>
<dbReference type="NCBIfam" id="TIGR01855">
    <property type="entry name" value="IMP_synth_hisH"/>
    <property type="match status" value="1"/>
</dbReference>
<dbReference type="EC" id="3.5.1.2" evidence="10"/>
<organism evidence="13 14">
    <name type="scientific">Clostridium neonatale</name>
    <dbReference type="NCBI Taxonomy" id="137838"/>
    <lineage>
        <taxon>Bacteria</taxon>
        <taxon>Bacillati</taxon>
        <taxon>Bacillota</taxon>
        <taxon>Clostridia</taxon>
        <taxon>Eubacteriales</taxon>
        <taxon>Clostridiaceae</taxon>
        <taxon>Clostridium</taxon>
    </lineage>
</organism>
<dbReference type="SUPFAM" id="SSF52317">
    <property type="entry name" value="Class I glutamine amidotransferase-like"/>
    <property type="match status" value="1"/>
</dbReference>
<evidence type="ECO:0000256" key="4">
    <source>
        <dbReference type="ARBA" id="ARBA00022801"/>
    </source>
</evidence>
<comment type="catalytic activity">
    <reaction evidence="9 10">
        <text>L-glutamine + H2O = L-glutamate + NH4(+)</text>
        <dbReference type="Rhea" id="RHEA:15889"/>
        <dbReference type="ChEBI" id="CHEBI:15377"/>
        <dbReference type="ChEBI" id="CHEBI:28938"/>
        <dbReference type="ChEBI" id="CHEBI:29985"/>
        <dbReference type="ChEBI" id="CHEBI:58359"/>
        <dbReference type="EC" id="3.5.1.2"/>
    </reaction>
</comment>
<feature type="active site" evidence="10 11">
    <location>
        <position position="188"/>
    </location>
</feature>
<dbReference type="InterPro" id="IPR017926">
    <property type="entry name" value="GATASE"/>
</dbReference>
<protein>
    <recommendedName>
        <fullName evidence="10">Imidazole glycerol phosphate synthase subunit HisH</fullName>
        <ecNumber evidence="10">4.3.2.10</ecNumber>
    </recommendedName>
    <alternativeName>
        <fullName evidence="10">IGP synthase glutaminase subunit</fullName>
        <ecNumber evidence="10">3.5.1.2</ecNumber>
    </alternativeName>
    <alternativeName>
        <fullName evidence="10">IGP synthase subunit HisH</fullName>
    </alternativeName>
    <alternativeName>
        <fullName evidence="10">ImGP synthase subunit HisH</fullName>
        <shortName evidence="10">IGPS subunit HisH</shortName>
    </alternativeName>
</protein>
<comment type="catalytic activity">
    <reaction evidence="8 10">
        <text>5-[(5-phospho-1-deoxy-D-ribulos-1-ylimino)methylamino]-1-(5-phospho-beta-D-ribosyl)imidazole-4-carboxamide + L-glutamine = D-erythro-1-(imidazol-4-yl)glycerol 3-phosphate + 5-amino-1-(5-phospho-beta-D-ribosyl)imidazole-4-carboxamide + L-glutamate + H(+)</text>
        <dbReference type="Rhea" id="RHEA:24793"/>
        <dbReference type="ChEBI" id="CHEBI:15378"/>
        <dbReference type="ChEBI" id="CHEBI:29985"/>
        <dbReference type="ChEBI" id="CHEBI:58278"/>
        <dbReference type="ChEBI" id="CHEBI:58359"/>
        <dbReference type="ChEBI" id="CHEBI:58475"/>
        <dbReference type="ChEBI" id="CHEBI:58525"/>
        <dbReference type="EC" id="4.3.2.10"/>
    </reaction>
</comment>
<dbReference type="PANTHER" id="PTHR42701:SF1">
    <property type="entry name" value="IMIDAZOLE GLYCEROL PHOSPHATE SYNTHASE SUBUNIT HISH"/>
    <property type="match status" value="1"/>
</dbReference>
<keyword evidence="7 10" id="KW-0456">Lyase</keyword>
<dbReference type="PANTHER" id="PTHR42701">
    <property type="entry name" value="IMIDAZOLE GLYCEROL PHOSPHATE SYNTHASE SUBUNIT HISH"/>
    <property type="match status" value="1"/>
</dbReference>
<evidence type="ECO:0000256" key="1">
    <source>
        <dbReference type="ARBA" id="ARBA00005091"/>
    </source>
</evidence>
<feature type="active site" description="Nucleophile" evidence="10 11">
    <location>
        <position position="81"/>
    </location>
</feature>
<dbReference type="Proteomes" id="UP001189143">
    <property type="component" value="Unassembled WGS sequence"/>
</dbReference>
<keyword evidence="4 10" id="KW-0378">Hydrolase</keyword>
<name>A0AAD1YDZ8_9CLOT</name>
<keyword evidence="5 10" id="KW-0315">Glutamine amidotransferase</keyword>
<dbReference type="AlphaFoldDB" id="A0AAD1YDZ8"/>
<evidence type="ECO:0000256" key="2">
    <source>
        <dbReference type="ARBA" id="ARBA00011152"/>
    </source>
</evidence>
<dbReference type="GO" id="GO:0005737">
    <property type="term" value="C:cytoplasm"/>
    <property type="evidence" value="ECO:0007669"/>
    <property type="project" value="UniProtKB-SubCell"/>
</dbReference>
<evidence type="ECO:0000256" key="7">
    <source>
        <dbReference type="ARBA" id="ARBA00023239"/>
    </source>
</evidence>
<dbReference type="EMBL" id="CAMTCP010000111">
    <property type="protein sequence ID" value="CAI3560241.1"/>
    <property type="molecule type" value="Genomic_DNA"/>
</dbReference>
<comment type="subunit">
    <text evidence="2 10">Heterodimer of HisH and HisF.</text>
</comment>
<keyword evidence="6 10" id="KW-0368">Histidine biosynthesis</keyword>
<dbReference type="Gene3D" id="3.40.50.880">
    <property type="match status" value="1"/>
</dbReference>
<comment type="subcellular location">
    <subcellularLocation>
        <location evidence="10">Cytoplasm</location>
    </subcellularLocation>
</comment>
<dbReference type="EC" id="4.3.2.10" evidence="10"/>
<dbReference type="InterPro" id="IPR010139">
    <property type="entry name" value="Imidazole-glycPsynth_HisH"/>
</dbReference>
<dbReference type="PIRSF" id="PIRSF000495">
    <property type="entry name" value="Amidotransf_hisH"/>
    <property type="match status" value="1"/>
</dbReference>
<evidence type="ECO:0000256" key="8">
    <source>
        <dbReference type="ARBA" id="ARBA00047838"/>
    </source>
</evidence>
<evidence type="ECO:0000256" key="9">
    <source>
        <dbReference type="ARBA" id="ARBA00049534"/>
    </source>
</evidence>
<comment type="caution">
    <text evidence="13">The sequence shown here is derived from an EMBL/GenBank/DDBJ whole genome shotgun (WGS) entry which is preliminary data.</text>
</comment>
<evidence type="ECO:0000256" key="10">
    <source>
        <dbReference type="HAMAP-Rule" id="MF_00278"/>
    </source>
</evidence>
<evidence type="ECO:0000256" key="11">
    <source>
        <dbReference type="PIRSR" id="PIRSR000495-1"/>
    </source>
</evidence>
<feature type="active site" evidence="10 11">
    <location>
        <position position="186"/>
    </location>
</feature>
<evidence type="ECO:0000259" key="12">
    <source>
        <dbReference type="Pfam" id="PF00117"/>
    </source>
</evidence>
<comment type="pathway">
    <text evidence="1 10">Amino-acid biosynthesis; L-histidine biosynthesis; L-histidine from 5-phospho-alpha-D-ribose 1-diphosphate: step 5/9.</text>
</comment>
<dbReference type="Pfam" id="PF00117">
    <property type="entry name" value="GATase"/>
    <property type="match status" value="1"/>
</dbReference>
<proteinExistence type="inferred from homology"/>
<dbReference type="GO" id="GO:0016829">
    <property type="term" value="F:lyase activity"/>
    <property type="evidence" value="ECO:0007669"/>
    <property type="project" value="UniProtKB-KW"/>
</dbReference>
<dbReference type="GO" id="GO:0000107">
    <property type="term" value="F:imidazoleglycerol-phosphate synthase activity"/>
    <property type="evidence" value="ECO:0007669"/>
    <property type="project" value="UniProtKB-UniRule"/>
</dbReference>
<reference evidence="13" key="1">
    <citation type="submission" date="2022-10" db="EMBL/GenBank/DDBJ databases">
        <authorList>
            <person name="Aires J."/>
            <person name="Mesa V."/>
        </authorList>
    </citation>
    <scope>NUCLEOTIDE SEQUENCE</scope>
    <source>
        <strain evidence="13">Clostridium neonatale JD116</strain>
    </source>
</reference>
<dbReference type="RefSeq" id="WP_317049616.1">
    <property type="nucleotide sequence ID" value="NZ_CAMRXC010000240.1"/>
</dbReference>
<dbReference type="HAMAP" id="MF_00278">
    <property type="entry name" value="HisH"/>
    <property type="match status" value="1"/>
</dbReference>
<sequence length="204" mass="22852">MGTLIIDYGMGNLLSVKRAIEKCRGDVYISDNPNDIYNAERIILPGVGAFKDGMINLQKKGWGEKIKEATLKNEIPLLGICLGMQLLANKGFEVEETKGLGLIKGEVRLLKSIDNLEKIPHVGWNEVEIINNSYLFDGINNGTDFYFVHSYQFIPESSNNIVTKTPYCGGFVSSIQENNIYGVQFHPEKSQKSGFKIIENFLKL</sequence>
<gene>
    <name evidence="10 13" type="primary">hisH</name>
    <name evidence="13" type="ORF">CNEO2_10088</name>
</gene>
<comment type="function">
    <text evidence="10">IGPS catalyzes the conversion of PRFAR and glutamine to IGP, AICAR and glutamate. The HisH subunit catalyzes the hydrolysis of glutamine to glutamate and ammonia as part of the synthesis of IGP and AICAR. The resulting ammonia molecule is channeled to the active site of HisF.</text>
</comment>
<feature type="domain" description="Glutamine amidotransferase" evidence="12">
    <location>
        <begin position="4"/>
        <end position="202"/>
    </location>
</feature>
<evidence type="ECO:0000313" key="14">
    <source>
        <dbReference type="Proteomes" id="UP001189143"/>
    </source>
</evidence>
<keyword evidence="3 10" id="KW-0028">Amino-acid biosynthesis</keyword>
<dbReference type="PROSITE" id="PS51273">
    <property type="entry name" value="GATASE_TYPE_1"/>
    <property type="match status" value="1"/>
</dbReference>
<dbReference type="InterPro" id="IPR029062">
    <property type="entry name" value="Class_I_gatase-like"/>
</dbReference>
<evidence type="ECO:0000256" key="5">
    <source>
        <dbReference type="ARBA" id="ARBA00022962"/>
    </source>
</evidence>
<dbReference type="GO" id="GO:0000105">
    <property type="term" value="P:L-histidine biosynthetic process"/>
    <property type="evidence" value="ECO:0007669"/>
    <property type="project" value="UniProtKB-UniRule"/>
</dbReference>
<keyword evidence="10" id="KW-0963">Cytoplasm</keyword>